<accession>A0A1G1Y7N8</accession>
<proteinExistence type="predicted"/>
<comment type="caution">
    <text evidence="1">The sequence shown here is derived from an EMBL/GenBank/DDBJ whole genome shotgun (WGS) entry which is preliminary data.</text>
</comment>
<dbReference type="NCBIfam" id="TIGR01053">
    <property type="entry name" value="LSD1"/>
    <property type="match status" value="1"/>
</dbReference>
<gene>
    <name evidence="1" type="ORF">A3J62_00145</name>
</gene>
<reference evidence="1 2" key="1">
    <citation type="journal article" date="2016" name="Nat. Commun.">
        <title>Thousands of microbial genomes shed light on interconnected biogeochemical processes in an aquifer system.</title>
        <authorList>
            <person name="Anantharaman K."/>
            <person name="Brown C.T."/>
            <person name="Hug L.A."/>
            <person name="Sharon I."/>
            <person name="Castelle C.J."/>
            <person name="Probst A.J."/>
            <person name="Thomas B.C."/>
            <person name="Singh A."/>
            <person name="Wilkins M.J."/>
            <person name="Karaoz U."/>
            <person name="Brodie E.L."/>
            <person name="Williams K.H."/>
            <person name="Hubbard S.S."/>
            <person name="Banfield J.F."/>
        </authorList>
    </citation>
    <scope>NUCLEOTIDE SEQUENCE [LARGE SCALE GENOMIC DNA]</scope>
</reference>
<protein>
    <submittedName>
        <fullName evidence="1">Uncharacterized protein</fullName>
    </submittedName>
</protein>
<name>A0A1G1Y7N8_9BACT</name>
<sequence length="95" mass="10372">MDNEVNDATQPSTDQKITAAVICHYCRTLLNISDGASVGFIPILVLTADSESHIPRYRPAMIFGSPMQCPACQRKFVLINLPGQKEPLVAKLPGF</sequence>
<dbReference type="EMBL" id="MHIH01000022">
    <property type="protein sequence ID" value="OGY47587.1"/>
    <property type="molecule type" value="Genomic_DNA"/>
</dbReference>
<evidence type="ECO:0000313" key="2">
    <source>
        <dbReference type="Proteomes" id="UP000178747"/>
    </source>
</evidence>
<dbReference type="Proteomes" id="UP000178747">
    <property type="component" value="Unassembled WGS sequence"/>
</dbReference>
<organism evidence="1 2">
    <name type="scientific">Candidatus Buchananbacteria bacterium RIFCSPHIGHO2_02_FULL_38_8</name>
    <dbReference type="NCBI Taxonomy" id="1797538"/>
    <lineage>
        <taxon>Bacteria</taxon>
        <taxon>Candidatus Buchananiibacteriota</taxon>
    </lineage>
</organism>
<dbReference type="AlphaFoldDB" id="A0A1G1Y7N8"/>
<evidence type="ECO:0000313" key="1">
    <source>
        <dbReference type="EMBL" id="OGY47587.1"/>
    </source>
</evidence>